<dbReference type="AlphaFoldDB" id="A0A0V0QWX9"/>
<dbReference type="InParanoid" id="A0A0V0QWX9"/>
<accession>A0A0V0QWX9</accession>
<keyword evidence="2" id="KW-1185">Reference proteome</keyword>
<dbReference type="EMBL" id="LDAU01000093">
    <property type="protein sequence ID" value="KRX06673.1"/>
    <property type="molecule type" value="Genomic_DNA"/>
</dbReference>
<dbReference type="Proteomes" id="UP000054937">
    <property type="component" value="Unassembled WGS sequence"/>
</dbReference>
<comment type="caution">
    <text evidence="1">The sequence shown here is derived from an EMBL/GenBank/DDBJ whole genome shotgun (WGS) entry which is preliminary data.</text>
</comment>
<proteinExistence type="predicted"/>
<protein>
    <submittedName>
        <fullName evidence="1">Uncharacterized protein</fullName>
    </submittedName>
</protein>
<sequence length="356" mass="42849">MAQVYAHKCQFNEIFLDSQEEILFSGMIFYKGKIKDILVYLLQIQENKRISTLFLAFISGYIQNLIQMKIFDPCQDIIHPQITYDNQNLQVKINYPLSNKQYTGQYVLKKKNSLIRQGNDLLDNGQVIPLPSDKIEFYSKQRQIVKFIDQYTWVVNDIEFFYQFEQANREYMTNKNQDVNLINFLTKSQRQQDIEYSTKSTFLIGDLNNPQNKQTKNLQEQYQDQTQKKILKIYLNEDLINQYSKIRVKFLNYEIFYPYYTSFDEFQQIAQNYQNHKIQITFCLEMMHERFSTDELLRISKKNKNISFYYSFSQLHHQNPIIENQLLSLENLSERFIKNMKELYLNPSNNLDSQQE</sequence>
<evidence type="ECO:0000313" key="1">
    <source>
        <dbReference type="EMBL" id="KRX06673.1"/>
    </source>
</evidence>
<organism evidence="1 2">
    <name type="scientific">Pseudocohnilembus persalinus</name>
    <name type="common">Ciliate</name>
    <dbReference type="NCBI Taxonomy" id="266149"/>
    <lineage>
        <taxon>Eukaryota</taxon>
        <taxon>Sar</taxon>
        <taxon>Alveolata</taxon>
        <taxon>Ciliophora</taxon>
        <taxon>Intramacronucleata</taxon>
        <taxon>Oligohymenophorea</taxon>
        <taxon>Scuticociliatia</taxon>
        <taxon>Philasterida</taxon>
        <taxon>Pseudocohnilembidae</taxon>
        <taxon>Pseudocohnilembus</taxon>
    </lineage>
</organism>
<evidence type="ECO:0000313" key="2">
    <source>
        <dbReference type="Proteomes" id="UP000054937"/>
    </source>
</evidence>
<reference evidence="1 2" key="1">
    <citation type="journal article" date="2015" name="Sci. Rep.">
        <title>Genome of the facultative scuticociliatosis pathogen Pseudocohnilembus persalinus provides insight into its virulence through horizontal gene transfer.</title>
        <authorList>
            <person name="Xiong J."/>
            <person name="Wang G."/>
            <person name="Cheng J."/>
            <person name="Tian M."/>
            <person name="Pan X."/>
            <person name="Warren A."/>
            <person name="Jiang C."/>
            <person name="Yuan D."/>
            <person name="Miao W."/>
        </authorList>
    </citation>
    <scope>NUCLEOTIDE SEQUENCE [LARGE SCALE GENOMIC DNA]</scope>
    <source>
        <strain evidence="1">36N120E</strain>
    </source>
</reference>
<name>A0A0V0QWX9_PSEPJ</name>
<gene>
    <name evidence="1" type="ORF">PPERSA_07907</name>
</gene>